<evidence type="ECO:0000256" key="1">
    <source>
        <dbReference type="ARBA" id="ARBA00004141"/>
    </source>
</evidence>
<feature type="transmembrane region" description="Helical" evidence="11">
    <location>
        <begin position="239"/>
        <end position="258"/>
    </location>
</feature>
<keyword evidence="4" id="KW-0109">Calcium transport</keyword>
<keyword evidence="9 11" id="KW-0472">Membrane</keyword>
<evidence type="ECO:0000256" key="2">
    <source>
        <dbReference type="ARBA" id="ARBA00005653"/>
    </source>
</evidence>
<feature type="transmembrane region" description="Helical" evidence="11">
    <location>
        <begin position="264"/>
        <end position="284"/>
    </location>
</feature>
<proteinExistence type="inferred from homology"/>
<protein>
    <recommendedName>
        <fullName evidence="12">Calcium uniporter protein C-terminal domain-containing protein</fullName>
    </recommendedName>
</protein>
<evidence type="ECO:0000256" key="4">
    <source>
        <dbReference type="ARBA" id="ARBA00022568"/>
    </source>
</evidence>
<evidence type="ECO:0000256" key="8">
    <source>
        <dbReference type="ARBA" id="ARBA00023065"/>
    </source>
</evidence>
<evidence type="ECO:0000256" key="11">
    <source>
        <dbReference type="SAM" id="Phobius"/>
    </source>
</evidence>
<organism evidence="13 14">
    <name type="scientific">Linum tenue</name>
    <dbReference type="NCBI Taxonomy" id="586396"/>
    <lineage>
        <taxon>Eukaryota</taxon>
        <taxon>Viridiplantae</taxon>
        <taxon>Streptophyta</taxon>
        <taxon>Embryophyta</taxon>
        <taxon>Tracheophyta</taxon>
        <taxon>Spermatophyta</taxon>
        <taxon>Magnoliopsida</taxon>
        <taxon>eudicotyledons</taxon>
        <taxon>Gunneridae</taxon>
        <taxon>Pentapetalae</taxon>
        <taxon>rosids</taxon>
        <taxon>fabids</taxon>
        <taxon>Malpighiales</taxon>
        <taxon>Linaceae</taxon>
        <taxon>Linum</taxon>
    </lineage>
</organism>
<feature type="region of interest" description="Disordered" evidence="10">
    <location>
        <begin position="92"/>
        <end position="114"/>
    </location>
</feature>
<keyword evidence="6" id="KW-0106">Calcium</keyword>
<evidence type="ECO:0000256" key="7">
    <source>
        <dbReference type="ARBA" id="ARBA00022989"/>
    </source>
</evidence>
<evidence type="ECO:0000313" key="13">
    <source>
        <dbReference type="EMBL" id="CAI0425478.1"/>
    </source>
</evidence>
<dbReference type="GO" id="GO:0036444">
    <property type="term" value="P:calcium import into the mitochondrion"/>
    <property type="evidence" value="ECO:0007669"/>
    <property type="project" value="TreeGrafter"/>
</dbReference>
<dbReference type="Pfam" id="PF04678">
    <property type="entry name" value="MCU"/>
    <property type="match status" value="1"/>
</dbReference>
<reference evidence="13" key="1">
    <citation type="submission" date="2022-08" db="EMBL/GenBank/DDBJ databases">
        <authorList>
            <person name="Gutierrez-Valencia J."/>
        </authorList>
    </citation>
    <scope>NUCLEOTIDE SEQUENCE</scope>
</reference>
<name>A0AAV0KUR6_9ROSI</name>
<gene>
    <name evidence="13" type="ORF">LITE_LOCUS20414</name>
</gene>
<evidence type="ECO:0000256" key="6">
    <source>
        <dbReference type="ARBA" id="ARBA00022837"/>
    </source>
</evidence>
<accession>A0AAV0KUR6</accession>
<dbReference type="InterPro" id="IPR039055">
    <property type="entry name" value="MCU_fam"/>
</dbReference>
<comment type="subcellular location">
    <subcellularLocation>
        <location evidence="1">Membrane</location>
        <topology evidence="1">Multi-pass membrane protein</topology>
    </subcellularLocation>
</comment>
<keyword evidence="8" id="KW-0406">Ion transport</keyword>
<dbReference type="EMBL" id="CAMGYJ010000005">
    <property type="protein sequence ID" value="CAI0425478.1"/>
    <property type="molecule type" value="Genomic_DNA"/>
</dbReference>
<dbReference type="PANTHER" id="PTHR13462">
    <property type="entry name" value="CALCIUM UNIPORTER PROTEIN, MITOCHONDRIAL"/>
    <property type="match status" value="1"/>
</dbReference>
<dbReference type="PANTHER" id="PTHR13462:SF17">
    <property type="entry name" value="CALCIUM UNIPORTER PROTEIN 4, MITOCHONDRIAL"/>
    <property type="match status" value="1"/>
</dbReference>
<feature type="domain" description="Calcium uniporter protein C-terminal" evidence="12">
    <location>
        <begin position="163"/>
        <end position="322"/>
    </location>
</feature>
<dbReference type="GO" id="GO:0051560">
    <property type="term" value="P:mitochondrial calcium ion homeostasis"/>
    <property type="evidence" value="ECO:0007669"/>
    <property type="project" value="InterPro"/>
</dbReference>
<dbReference type="AlphaFoldDB" id="A0AAV0KUR6"/>
<dbReference type="Proteomes" id="UP001154282">
    <property type="component" value="Unassembled WGS sequence"/>
</dbReference>
<comment type="caution">
    <text evidence="13">The sequence shown here is derived from an EMBL/GenBank/DDBJ whole genome shotgun (WGS) entry which is preliminary data.</text>
</comment>
<evidence type="ECO:0000256" key="9">
    <source>
        <dbReference type="ARBA" id="ARBA00023136"/>
    </source>
</evidence>
<evidence type="ECO:0000256" key="3">
    <source>
        <dbReference type="ARBA" id="ARBA00022448"/>
    </source>
</evidence>
<evidence type="ECO:0000256" key="5">
    <source>
        <dbReference type="ARBA" id="ARBA00022692"/>
    </source>
</evidence>
<keyword evidence="5 11" id="KW-0812">Transmembrane</keyword>
<comment type="similarity">
    <text evidence="2">Belongs to the MCU (TC 1.A.77) family.</text>
</comment>
<dbReference type="GO" id="GO:1990246">
    <property type="term" value="C:uniplex complex"/>
    <property type="evidence" value="ECO:0007669"/>
    <property type="project" value="TreeGrafter"/>
</dbReference>
<keyword evidence="7 11" id="KW-1133">Transmembrane helix</keyword>
<keyword evidence="14" id="KW-1185">Reference proteome</keyword>
<evidence type="ECO:0000259" key="12">
    <source>
        <dbReference type="Pfam" id="PF04678"/>
    </source>
</evidence>
<evidence type="ECO:0000313" key="14">
    <source>
        <dbReference type="Proteomes" id="UP001154282"/>
    </source>
</evidence>
<dbReference type="InterPro" id="IPR006769">
    <property type="entry name" value="MCU_C"/>
</dbReference>
<feature type="compositionally biased region" description="Pro residues" evidence="10">
    <location>
        <begin position="98"/>
        <end position="108"/>
    </location>
</feature>
<dbReference type="GO" id="GO:0015292">
    <property type="term" value="F:uniporter activity"/>
    <property type="evidence" value="ECO:0007669"/>
    <property type="project" value="TreeGrafter"/>
</dbReference>
<dbReference type="GO" id="GO:0005262">
    <property type="term" value="F:calcium channel activity"/>
    <property type="evidence" value="ECO:0007669"/>
    <property type="project" value="TreeGrafter"/>
</dbReference>
<evidence type="ECO:0000256" key="10">
    <source>
        <dbReference type="SAM" id="MobiDB-lite"/>
    </source>
</evidence>
<feature type="region of interest" description="Disordered" evidence="10">
    <location>
        <begin position="15"/>
        <end position="53"/>
    </location>
</feature>
<keyword evidence="3" id="KW-0813">Transport</keyword>
<sequence length="352" mass="39797">MALRKLISKRLFLGRSPSPAVEQSTKPNPAKPTLLRDSSPSAAADGGPNSNSRRFIHRTALRNHLPEFLSLPVGEKLREKLRLVNVSDDRLHLTGLNHPPPPPSPPPSKSTSSAHLGVSIEEARKILRLAQMEKLKSRLREIPTSSIPFPDFAQICIQECGNEEQGAEFAKTLDQSGNVIVLGNTVFLRPEQVAKSMESIISQSIGIPNDPRRRALEEMEKQKAAIDEKARAQVRTEMYCGLGFLTAQMLGFMRLTFWELSWDVMEPICFFAASVHFGLAYAFFLRTSTEPTFEGYFRRRFQAKQKKLMKVHGFDLEKYDQLCRELNHSSCGYYGNFASRNWKHEEELCGMT</sequence>